<dbReference type="EMBL" id="CVVU01000128">
    <property type="protein sequence ID" value="CRO66580.1"/>
    <property type="molecule type" value="Genomic_DNA"/>
</dbReference>
<comment type="caution">
    <text evidence="1">The sequence shown here is derived from an EMBL/GenBank/DDBJ whole genome shotgun (WGS) entry which is preliminary data.</text>
</comment>
<reference evidence="2" key="1">
    <citation type="submission" date="2015-06" db="EMBL/GenBank/DDBJ databases">
        <authorList>
            <person name="Radhakrishnan Rajesh"/>
            <person name="Underwood Anthony"/>
            <person name="Al-Shahib Ali"/>
        </authorList>
    </citation>
    <scope>NUCLEOTIDE SEQUENCE [LARGE SCALE GENOMIC DNA]</scope>
    <source>
        <strain evidence="2">P19_London_7_VIM_2_05_10</strain>
    </source>
</reference>
<sequence>MYDLQCLVAFLAEGGAQYLMTLHQCGEATFQGFGVEFTMQTQDRRNVVGRAARFQLPEKPLPLLGVGQLQRLLRRALEYRGYSIQVHSLTLEQGRQGLAFFLRE</sequence>
<gene>
    <name evidence="1" type="ORF">PAERUG_P19_London_7_VIM_2_05_10_02218</name>
</gene>
<evidence type="ECO:0000313" key="1">
    <source>
        <dbReference type="EMBL" id="CRO66580.1"/>
    </source>
</evidence>
<evidence type="ECO:0000313" key="2">
    <source>
        <dbReference type="Proteomes" id="UP000045039"/>
    </source>
</evidence>
<accession>A0A9P1R5T4</accession>
<dbReference type="AlphaFoldDB" id="A0A9P1R5T4"/>
<proteinExistence type="predicted"/>
<dbReference type="Proteomes" id="UP000045039">
    <property type="component" value="Unassembled WGS sequence"/>
</dbReference>
<protein>
    <submittedName>
        <fullName evidence="1">Uncharacterized protein</fullName>
    </submittedName>
</protein>
<name>A0A9P1R5T4_PSEAI</name>
<organism evidence="1 2">
    <name type="scientific">Pseudomonas aeruginosa</name>
    <dbReference type="NCBI Taxonomy" id="287"/>
    <lineage>
        <taxon>Bacteria</taxon>
        <taxon>Pseudomonadati</taxon>
        <taxon>Pseudomonadota</taxon>
        <taxon>Gammaproteobacteria</taxon>
        <taxon>Pseudomonadales</taxon>
        <taxon>Pseudomonadaceae</taxon>
        <taxon>Pseudomonas</taxon>
    </lineage>
</organism>